<feature type="compositionally biased region" description="Basic and acidic residues" evidence="8">
    <location>
        <begin position="438"/>
        <end position="453"/>
    </location>
</feature>
<dbReference type="FunFam" id="3.40.50.10330:FF:000005">
    <property type="entry name" value="Sphingosine kinase 2"/>
    <property type="match status" value="1"/>
</dbReference>
<organism evidence="10 11">
    <name type="scientific">Phyllotreta striolata</name>
    <name type="common">Striped flea beetle</name>
    <name type="synonym">Crioceris striolata</name>
    <dbReference type="NCBI Taxonomy" id="444603"/>
    <lineage>
        <taxon>Eukaryota</taxon>
        <taxon>Metazoa</taxon>
        <taxon>Ecdysozoa</taxon>
        <taxon>Arthropoda</taxon>
        <taxon>Hexapoda</taxon>
        <taxon>Insecta</taxon>
        <taxon>Pterygota</taxon>
        <taxon>Neoptera</taxon>
        <taxon>Endopterygota</taxon>
        <taxon>Coleoptera</taxon>
        <taxon>Polyphaga</taxon>
        <taxon>Cucujiformia</taxon>
        <taxon>Chrysomeloidea</taxon>
        <taxon>Chrysomelidae</taxon>
        <taxon>Galerucinae</taxon>
        <taxon>Alticini</taxon>
        <taxon>Phyllotreta</taxon>
    </lineage>
</organism>
<dbReference type="GO" id="GO:0046512">
    <property type="term" value="P:sphingosine biosynthetic process"/>
    <property type="evidence" value="ECO:0007669"/>
    <property type="project" value="TreeGrafter"/>
</dbReference>
<dbReference type="OrthoDB" id="3853857at2759"/>
<evidence type="ECO:0000256" key="6">
    <source>
        <dbReference type="ARBA" id="ARBA00023136"/>
    </source>
</evidence>
<dbReference type="Gene3D" id="2.60.200.40">
    <property type="match status" value="1"/>
</dbReference>
<dbReference type="GO" id="GO:0008481">
    <property type="term" value="F:sphingosine kinase activity"/>
    <property type="evidence" value="ECO:0007669"/>
    <property type="project" value="UniProtKB-EC"/>
</dbReference>
<dbReference type="PANTHER" id="PTHR12358">
    <property type="entry name" value="SPHINGOSINE KINASE"/>
    <property type="match status" value="1"/>
</dbReference>
<dbReference type="PANTHER" id="PTHR12358:SF112">
    <property type="entry name" value="LD11247P-RELATED"/>
    <property type="match status" value="1"/>
</dbReference>
<evidence type="ECO:0000259" key="9">
    <source>
        <dbReference type="PROSITE" id="PS50146"/>
    </source>
</evidence>
<comment type="subcellular location">
    <subcellularLocation>
        <location evidence="1">Endomembrane system</location>
    </subcellularLocation>
</comment>
<dbReference type="GO" id="GO:0016020">
    <property type="term" value="C:membrane"/>
    <property type="evidence" value="ECO:0007669"/>
    <property type="project" value="TreeGrafter"/>
</dbReference>
<keyword evidence="11" id="KW-1185">Reference proteome</keyword>
<accession>A0A9N9XPN0</accession>
<dbReference type="InterPro" id="IPR001206">
    <property type="entry name" value="Diacylglycerol_kinase_cat_dom"/>
</dbReference>
<dbReference type="InterPro" id="IPR045540">
    <property type="entry name" value="YegS/DAGK_C"/>
</dbReference>
<dbReference type="GO" id="GO:0005737">
    <property type="term" value="C:cytoplasm"/>
    <property type="evidence" value="ECO:0007669"/>
    <property type="project" value="TreeGrafter"/>
</dbReference>
<evidence type="ECO:0000313" key="10">
    <source>
        <dbReference type="EMBL" id="CAG9857169.1"/>
    </source>
</evidence>
<dbReference type="PROSITE" id="PS50146">
    <property type="entry name" value="DAGK"/>
    <property type="match status" value="1"/>
</dbReference>
<dbReference type="Pfam" id="PF19279">
    <property type="entry name" value="YegS_C"/>
    <property type="match status" value="1"/>
</dbReference>
<dbReference type="SMART" id="SM00046">
    <property type="entry name" value="DAGKc"/>
    <property type="match status" value="1"/>
</dbReference>
<feature type="domain" description="DAGKc" evidence="9">
    <location>
        <begin position="171"/>
        <end position="317"/>
    </location>
</feature>
<name>A0A9N9XPN0_PHYSR</name>
<dbReference type="SUPFAM" id="SSF111331">
    <property type="entry name" value="NAD kinase/diacylglycerol kinase-like"/>
    <property type="match status" value="1"/>
</dbReference>
<evidence type="ECO:0000256" key="3">
    <source>
        <dbReference type="ARBA" id="ARBA00022741"/>
    </source>
</evidence>
<dbReference type="Pfam" id="PF00781">
    <property type="entry name" value="DAGK_cat"/>
    <property type="match status" value="1"/>
</dbReference>
<dbReference type="Proteomes" id="UP001153712">
    <property type="component" value="Chromosome 13"/>
</dbReference>
<evidence type="ECO:0000256" key="1">
    <source>
        <dbReference type="ARBA" id="ARBA00004308"/>
    </source>
</evidence>
<evidence type="ECO:0000256" key="5">
    <source>
        <dbReference type="ARBA" id="ARBA00022840"/>
    </source>
</evidence>
<keyword evidence="4" id="KW-0418">Kinase</keyword>
<dbReference type="InterPro" id="IPR017438">
    <property type="entry name" value="ATP-NAD_kinase_N"/>
</dbReference>
<dbReference type="InterPro" id="IPR050187">
    <property type="entry name" value="Lipid_Phosphate_FormReg"/>
</dbReference>
<dbReference type="GO" id="GO:0005524">
    <property type="term" value="F:ATP binding"/>
    <property type="evidence" value="ECO:0007669"/>
    <property type="project" value="UniProtKB-KW"/>
</dbReference>
<evidence type="ECO:0000256" key="4">
    <source>
        <dbReference type="ARBA" id="ARBA00022777"/>
    </source>
</evidence>
<reference evidence="10" key="1">
    <citation type="submission" date="2022-01" db="EMBL/GenBank/DDBJ databases">
        <authorList>
            <person name="King R."/>
        </authorList>
    </citation>
    <scope>NUCLEOTIDE SEQUENCE</scope>
</reference>
<keyword evidence="2" id="KW-0808">Transferase</keyword>
<feature type="region of interest" description="Disordered" evidence="8">
    <location>
        <begin position="434"/>
        <end position="458"/>
    </location>
</feature>
<keyword evidence="3" id="KW-0547">Nucleotide-binding</keyword>
<evidence type="ECO:0000256" key="7">
    <source>
        <dbReference type="ARBA" id="ARBA00044037"/>
    </source>
</evidence>
<proteinExistence type="predicted"/>
<evidence type="ECO:0000256" key="8">
    <source>
        <dbReference type="SAM" id="MobiDB-lite"/>
    </source>
</evidence>
<dbReference type="EMBL" id="OU900106">
    <property type="protein sequence ID" value="CAG9857169.1"/>
    <property type="molecule type" value="Genomic_DNA"/>
</dbReference>
<dbReference type="InterPro" id="IPR016064">
    <property type="entry name" value="NAD/diacylglycerol_kinase_sf"/>
</dbReference>
<sequence>MDIQRDEHNQNLNQILLEETFYVLTKKNCIFKVRLTRRGLHLIKETDQNLKEQVIPIRDIVGCRCLRSKKQSKRCVCQSISRSNSLEVVEDTSGDLDLNDTSAYLYIYAYLFQENKKRERTIVTLRFRSFDKFEDNNREAQRWRTIIKKLIKGESVSTGNIAEFATSHRHKETRKLLVLCNPKSGAGRAKDIFRDKVIPVLEEAEIPFDLHLTKHANYAREFVRTSNLFQWTGIITVGGDGILYEVLNGLFERSDWSEVVRTLPLGIVPGGSGNGLARSIAHYYGEPYLPSPTLPAALCIVRNHCAPMDLVRIETTSQIIFSFLSVGWGLLSDIDIESEKLRILGGQRFTLWSIARLIGLRSYGGKLWYLPADQPARDPKENVTYSCNIGSNTDLAIDSNLEAKGRPRVDSWYSANSKRSAYFSATASSYQSAAEEAADSRETNGGDGAEKPRTYGPASQIPALTASLSDSDEWRCLAGRFVLVHAGYQSHLGGDFLFAPDATLNDGRIWLLVVRAGASRAQLLQFLLGLSSGAHATTKTFEGLVQLMPVRAFRIEPDAGEDGCMTVDGELVDYGPIQGEVFPSLCRVMVP</sequence>
<dbReference type="GO" id="GO:0012505">
    <property type="term" value="C:endomembrane system"/>
    <property type="evidence" value="ECO:0007669"/>
    <property type="project" value="UniProtKB-SubCell"/>
</dbReference>
<dbReference type="GO" id="GO:0042981">
    <property type="term" value="P:regulation of apoptotic process"/>
    <property type="evidence" value="ECO:0007669"/>
    <property type="project" value="UniProtKB-ARBA"/>
</dbReference>
<gene>
    <name evidence="10" type="ORF">PHYEVI_LOCUS3578</name>
</gene>
<evidence type="ECO:0000313" key="11">
    <source>
        <dbReference type="Proteomes" id="UP001153712"/>
    </source>
</evidence>
<protein>
    <recommendedName>
        <fullName evidence="7">sphingosine kinase</fullName>
        <ecNumber evidence="7">2.7.1.91</ecNumber>
    </recommendedName>
</protein>
<dbReference type="AlphaFoldDB" id="A0A9N9XPN0"/>
<dbReference type="Gene3D" id="3.40.50.10330">
    <property type="entry name" value="Probable inorganic polyphosphate/atp-NAD kinase, domain 1"/>
    <property type="match status" value="1"/>
</dbReference>
<keyword evidence="6" id="KW-0472">Membrane</keyword>
<evidence type="ECO:0000256" key="2">
    <source>
        <dbReference type="ARBA" id="ARBA00022679"/>
    </source>
</evidence>
<keyword evidence="5" id="KW-0067">ATP-binding</keyword>
<dbReference type="EC" id="2.7.1.91" evidence="7"/>